<comment type="similarity">
    <text evidence="1 2">Belongs to the small heat shock protein (HSP20) family.</text>
</comment>
<dbReference type="Gene3D" id="2.60.40.790">
    <property type="match status" value="1"/>
</dbReference>
<evidence type="ECO:0000256" key="2">
    <source>
        <dbReference type="RuleBase" id="RU003616"/>
    </source>
</evidence>
<proteinExistence type="inferred from homology"/>
<dbReference type="Pfam" id="PF00011">
    <property type="entry name" value="HSP20"/>
    <property type="match status" value="1"/>
</dbReference>
<evidence type="ECO:0000256" key="1">
    <source>
        <dbReference type="PROSITE-ProRule" id="PRU00285"/>
    </source>
</evidence>
<dbReference type="STRING" id="1156395.DBT_1118"/>
<dbReference type="CDD" id="cd06464">
    <property type="entry name" value="ACD_sHsps-like"/>
    <property type="match status" value="1"/>
</dbReference>
<organism evidence="4 5">
    <name type="scientific">Dissulfuribacter thermophilus</name>
    <dbReference type="NCBI Taxonomy" id="1156395"/>
    <lineage>
        <taxon>Bacteria</taxon>
        <taxon>Pseudomonadati</taxon>
        <taxon>Thermodesulfobacteriota</taxon>
        <taxon>Dissulfuribacteria</taxon>
        <taxon>Dissulfuribacterales</taxon>
        <taxon>Dissulfuribacteraceae</taxon>
        <taxon>Dissulfuribacter</taxon>
    </lineage>
</organism>
<sequence>MFELTPWRPFGELRTLRREMDKLWEDFFGGQELVSTDGVWVPAIDISETKDAIIVRAEIPGMDVKDIEINLTGDVLTIKGEKKQKAEEKDENFHRIETRYGAFQRAIRVPVSVDSDKIQAKYEKGVLKITLPKKEEAKPKQIEVKVE</sequence>
<dbReference type="AlphaFoldDB" id="A0A1B9F6H3"/>
<name>A0A1B9F6H3_9BACT</name>
<evidence type="ECO:0000313" key="4">
    <source>
        <dbReference type="EMBL" id="OCC15371.1"/>
    </source>
</evidence>
<dbReference type="OrthoDB" id="189458at2"/>
<dbReference type="PROSITE" id="PS01031">
    <property type="entry name" value="SHSP"/>
    <property type="match status" value="1"/>
</dbReference>
<dbReference type="InterPro" id="IPR031107">
    <property type="entry name" value="Small_HSP"/>
</dbReference>
<reference evidence="4 5" key="1">
    <citation type="submission" date="2016-06" db="EMBL/GenBank/DDBJ databases">
        <title>Respiratory ammonification of nitrate coupled to the oxidation of elemental sulfur in deep-sea autotrophic thermophilic bacteria.</title>
        <authorList>
            <person name="Slobodkina G.B."/>
            <person name="Mardanov A.V."/>
            <person name="Ravin N.V."/>
            <person name="Frolova A.A."/>
            <person name="Viryasiv M.B."/>
            <person name="Chernyh N.A."/>
            <person name="Bonch-Osmolovskaya E.A."/>
            <person name="Slobodkin A.I."/>
        </authorList>
    </citation>
    <scope>NUCLEOTIDE SEQUENCE [LARGE SCALE GENOMIC DNA]</scope>
    <source>
        <strain evidence="4 5">S69</strain>
    </source>
</reference>
<dbReference type="Proteomes" id="UP000093080">
    <property type="component" value="Unassembled WGS sequence"/>
</dbReference>
<evidence type="ECO:0000259" key="3">
    <source>
        <dbReference type="PROSITE" id="PS01031"/>
    </source>
</evidence>
<dbReference type="InterPro" id="IPR002068">
    <property type="entry name" value="A-crystallin/Hsp20_dom"/>
</dbReference>
<comment type="caution">
    <text evidence="4">The sequence shown here is derived from an EMBL/GenBank/DDBJ whole genome shotgun (WGS) entry which is preliminary data.</text>
</comment>
<dbReference type="EMBL" id="MAGO01000005">
    <property type="protein sequence ID" value="OCC15371.1"/>
    <property type="molecule type" value="Genomic_DNA"/>
</dbReference>
<keyword evidence="4" id="KW-0346">Stress response</keyword>
<feature type="domain" description="SHSP" evidence="3">
    <location>
        <begin position="35"/>
        <end position="147"/>
    </location>
</feature>
<dbReference type="SUPFAM" id="SSF49764">
    <property type="entry name" value="HSP20-like chaperones"/>
    <property type="match status" value="1"/>
</dbReference>
<protein>
    <submittedName>
        <fullName evidence="4">Heat shock protein Hsp20</fullName>
    </submittedName>
</protein>
<accession>A0A1B9F6H3</accession>
<keyword evidence="5" id="KW-1185">Reference proteome</keyword>
<evidence type="ECO:0000313" key="5">
    <source>
        <dbReference type="Proteomes" id="UP000093080"/>
    </source>
</evidence>
<dbReference type="RefSeq" id="WP_067617344.1">
    <property type="nucleotide sequence ID" value="NZ_MAGO01000005.1"/>
</dbReference>
<gene>
    <name evidence="4" type="ORF">DBT_1118</name>
</gene>
<dbReference type="PANTHER" id="PTHR11527">
    <property type="entry name" value="HEAT-SHOCK PROTEIN 20 FAMILY MEMBER"/>
    <property type="match status" value="1"/>
</dbReference>
<dbReference type="InterPro" id="IPR008978">
    <property type="entry name" value="HSP20-like_chaperone"/>
</dbReference>